<dbReference type="SUPFAM" id="SSF57440">
    <property type="entry name" value="Kringle-like"/>
    <property type="match status" value="1"/>
</dbReference>
<dbReference type="SMART" id="SM00219">
    <property type="entry name" value="TyrKc"/>
    <property type="match status" value="1"/>
</dbReference>
<comment type="caution">
    <text evidence="10">Lacks conserved residue(s) required for the propagation of feature annotation.</text>
</comment>
<keyword evidence="12" id="KW-0472">Membrane</keyword>
<dbReference type="InterPro" id="IPR038178">
    <property type="entry name" value="Kringle_sf"/>
</dbReference>
<dbReference type="SUPFAM" id="SSF56112">
    <property type="entry name" value="Protein kinase-like (PK-like)"/>
    <property type="match status" value="1"/>
</dbReference>
<dbReference type="InterPro" id="IPR018056">
    <property type="entry name" value="Kringle_CS"/>
</dbReference>
<dbReference type="SMART" id="SM00130">
    <property type="entry name" value="KR"/>
    <property type="match status" value="1"/>
</dbReference>
<dbReference type="InterPro" id="IPR000719">
    <property type="entry name" value="Prot_kinase_dom"/>
</dbReference>
<evidence type="ECO:0000256" key="12">
    <source>
        <dbReference type="SAM" id="Phobius"/>
    </source>
</evidence>
<dbReference type="InterPro" id="IPR036790">
    <property type="entry name" value="Frizzled_dom_sf"/>
</dbReference>
<feature type="domain" description="Kringle" evidence="15">
    <location>
        <begin position="234"/>
        <end position="310"/>
    </location>
</feature>
<dbReference type="CDD" id="cd00108">
    <property type="entry name" value="KR"/>
    <property type="match status" value="1"/>
</dbReference>
<keyword evidence="12" id="KW-1133">Transmembrane helix</keyword>
<feature type="disulfide bond" evidence="10">
    <location>
        <begin position="282"/>
        <end position="305"/>
    </location>
</feature>
<dbReference type="GO" id="GO:0005524">
    <property type="term" value="F:ATP binding"/>
    <property type="evidence" value="ECO:0007669"/>
    <property type="project" value="UniProtKB-KW"/>
</dbReference>
<dbReference type="PRINTS" id="PR00018">
    <property type="entry name" value="KRINGLE"/>
</dbReference>
<keyword evidence="6" id="KW-0418">Kinase</keyword>
<dbReference type="GO" id="GO:0005886">
    <property type="term" value="C:plasma membrane"/>
    <property type="evidence" value="ECO:0007669"/>
    <property type="project" value="TreeGrafter"/>
</dbReference>
<keyword evidence="4" id="KW-0808">Transferase</keyword>
<evidence type="ECO:0000256" key="2">
    <source>
        <dbReference type="ARBA" id="ARBA00022553"/>
    </source>
</evidence>
<keyword evidence="7" id="KW-0067">ATP-binding</keyword>
<feature type="transmembrane region" description="Helical" evidence="12">
    <location>
        <begin position="345"/>
        <end position="370"/>
    </location>
</feature>
<evidence type="ECO:0000256" key="9">
    <source>
        <dbReference type="ARBA" id="ARBA00023157"/>
    </source>
</evidence>
<dbReference type="Gene3D" id="1.10.510.10">
    <property type="entry name" value="Transferase(Phosphotransferase) domain 1"/>
    <property type="match status" value="1"/>
</dbReference>
<evidence type="ECO:0000256" key="8">
    <source>
        <dbReference type="ARBA" id="ARBA00023137"/>
    </source>
</evidence>
<dbReference type="FunFam" id="1.10.510.10:FF:000554">
    <property type="entry name" value="Predicted protein"/>
    <property type="match status" value="1"/>
</dbReference>
<protein>
    <submittedName>
        <fullName evidence="17">Receptor protein-tyrosine kinase</fullName>
    </submittedName>
</protein>
<dbReference type="InterPro" id="IPR001245">
    <property type="entry name" value="Ser-Thr/Tyr_kinase_cat_dom"/>
</dbReference>
<dbReference type="Gene3D" id="2.40.20.10">
    <property type="entry name" value="Plasminogen Kringle 4"/>
    <property type="match status" value="1"/>
</dbReference>
<feature type="domain" description="FZ" evidence="14">
    <location>
        <begin position="79"/>
        <end position="212"/>
    </location>
</feature>
<name>A0A1I7XTN4_HETBA</name>
<dbReference type="InterPro" id="IPR000001">
    <property type="entry name" value="Kringle"/>
</dbReference>
<dbReference type="PROSITE" id="PS50011">
    <property type="entry name" value="PROTEIN_KINASE_DOM"/>
    <property type="match status" value="1"/>
</dbReference>
<keyword evidence="2" id="KW-0597">Phosphoprotein</keyword>
<dbReference type="PROSITE" id="PS00109">
    <property type="entry name" value="PROTEIN_KINASE_TYR"/>
    <property type="match status" value="1"/>
</dbReference>
<evidence type="ECO:0000256" key="10">
    <source>
        <dbReference type="PROSITE-ProRule" id="PRU00121"/>
    </source>
</evidence>
<keyword evidence="5" id="KW-0547">Nucleotide-binding</keyword>
<keyword evidence="3 10" id="KW-0420">Kringle</keyword>
<keyword evidence="8" id="KW-0829">Tyrosine-protein kinase</keyword>
<evidence type="ECO:0000256" key="4">
    <source>
        <dbReference type="ARBA" id="ARBA00022679"/>
    </source>
</evidence>
<evidence type="ECO:0000256" key="5">
    <source>
        <dbReference type="ARBA" id="ARBA00022741"/>
    </source>
</evidence>
<accession>A0A1I7XTN4</accession>
<evidence type="ECO:0000256" key="6">
    <source>
        <dbReference type="ARBA" id="ARBA00022777"/>
    </source>
</evidence>
<comment type="subcellular location">
    <subcellularLocation>
        <location evidence="1">Membrane</location>
        <topology evidence="1">Single-pass type I membrane protein</topology>
    </subcellularLocation>
</comment>
<feature type="region of interest" description="Disordered" evidence="11">
    <location>
        <begin position="577"/>
        <end position="644"/>
    </location>
</feature>
<dbReference type="InterPro" id="IPR041775">
    <property type="entry name" value="Ror-like_CRD"/>
</dbReference>
<dbReference type="GO" id="GO:0007169">
    <property type="term" value="P:cell surface receptor protein tyrosine kinase signaling pathway"/>
    <property type="evidence" value="ECO:0007669"/>
    <property type="project" value="TreeGrafter"/>
</dbReference>
<evidence type="ECO:0000313" key="16">
    <source>
        <dbReference type="Proteomes" id="UP000095283"/>
    </source>
</evidence>
<dbReference type="PROSITE" id="PS50038">
    <property type="entry name" value="FZ"/>
    <property type="match status" value="1"/>
</dbReference>
<feature type="compositionally biased region" description="Low complexity" evidence="11">
    <location>
        <begin position="585"/>
        <end position="596"/>
    </location>
</feature>
<organism evidence="16 17">
    <name type="scientific">Heterorhabditis bacteriophora</name>
    <name type="common">Entomopathogenic nematode worm</name>
    <dbReference type="NCBI Taxonomy" id="37862"/>
    <lineage>
        <taxon>Eukaryota</taxon>
        <taxon>Metazoa</taxon>
        <taxon>Ecdysozoa</taxon>
        <taxon>Nematoda</taxon>
        <taxon>Chromadorea</taxon>
        <taxon>Rhabditida</taxon>
        <taxon>Rhabditina</taxon>
        <taxon>Rhabditomorpha</taxon>
        <taxon>Strongyloidea</taxon>
        <taxon>Heterorhabditidae</taxon>
        <taxon>Heterorhabditis</taxon>
    </lineage>
</organism>
<evidence type="ECO:0000259" key="15">
    <source>
        <dbReference type="PROSITE" id="PS50070"/>
    </source>
</evidence>
<proteinExistence type="predicted"/>
<evidence type="ECO:0000259" key="14">
    <source>
        <dbReference type="PROSITE" id="PS50038"/>
    </source>
</evidence>
<evidence type="ECO:0000259" key="13">
    <source>
        <dbReference type="PROSITE" id="PS50011"/>
    </source>
</evidence>
<dbReference type="PROSITE" id="PS50070">
    <property type="entry name" value="KRINGLE_2"/>
    <property type="match status" value="1"/>
</dbReference>
<reference evidence="17" key="1">
    <citation type="submission" date="2016-11" db="UniProtKB">
        <authorList>
            <consortium name="WormBaseParasite"/>
        </authorList>
    </citation>
    <scope>IDENTIFICATION</scope>
</reference>
<evidence type="ECO:0000256" key="3">
    <source>
        <dbReference type="ARBA" id="ARBA00022572"/>
    </source>
</evidence>
<feature type="compositionally biased region" description="Basic and acidic residues" evidence="11">
    <location>
        <begin position="620"/>
        <end position="633"/>
    </location>
</feature>
<evidence type="ECO:0000313" key="17">
    <source>
        <dbReference type="WBParaSite" id="Hba_21109"/>
    </source>
</evidence>
<dbReference type="InterPro" id="IPR020635">
    <property type="entry name" value="Tyr_kinase_cat_dom"/>
</dbReference>
<dbReference type="InterPro" id="IPR008266">
    <property type="entry name" value="Tyr_kinase_AS"/>
</dbReference>
<dbReference type="GO" id="GO:0004714">
    <property type="term" value="F:transmembrane receptor protein tyrosine kinase activity"/>
    <property type="evidence" value="ECO:0007669"/>
    <property type="project" value="TreeGrafter"/>
</dbReference>
<dbReference type="PANTHER" id="PTHR24416:SF611">
    <property type="entry name" value="TYROSINE-PROTEIN KINASE TRANSMEMBRANE RECEPTOR ROR"/>
    <property type="match status" value="1"/>
</dbReference>
<evidence type="ECO:0000256" key="1">
    <source>
        <dbReference type="ARBA" id="ARBA00004479"/>
    </source>
</evidence>
<dbReference type="Gene3D" id="1.10.2000.10">
    <property type="entry name" value="Frizzled cysteine-rich domain"/>
    <property type="match status" value="1"/>
</dbReference>
<dbReference type="CDD" id="cd07459">
    <property type="entry name" value="CRD_TK_ROR_like"/>
    <property type="match status" value="1"/>
</dbReference>
<evidence type="ECO:0000256" key="11">
    <source>
        <dbReference type="SAM" id="MobiDB-lite"/>
    </source>
</evidence>
<dbReference type="Proteomes" id="UP000095283">
    <property type="component" value="Unplaced"/>
</dbReference>
<keyword evidence="16" id="KW-1185">Reference proteome</keyword>
<dbReference type="PANTHER" id="PTHR24416">
    <property type="entry name" value="TYROSINE-PROTEIN KINASE RECEPTOR"/>
    <property type="match status" value="1"/>
</dbReference>
<dbReference type="PRINTS" id="PR00109">
    <property type="entry name" value="TYRKINASE"/>
</dbReference>
<dbReference type="PROSITE" id="PS00021">
    <property type="entry name" value="KRINGLE_1"/>
    <property type="match status" value="1"/>
</dbReference>
<dbReference type="InterPro" id="IPR013806">
    <property type="entry name" value="Kringle-like"/>
</dbReference>
<keyword evidence="12" id="KW-0812">Transmembrane</keyword>
<feature type="domain" description="Protein kinase" evidence="13">
    <location>
        <begin position="182"/>
        <end position="570"/>
    </location>
</feature>
<dbReference type="Pfam" id="PF07714">
    <property type="entry name" value="PK_Tyr_Ser-Thr"/>
    <property type="match status" value="1"/>
</dbReference>
<dbReference type="FunFam" id="2.40.20.10:FF:000032">
    <property type="entry name" value="Tyrosine-protein kinase receptor cam-1"/>
    <property type="match status" value="1"/>
</dbReference>
<feature type="compositionally biased region" description="Polar residues" evidence="11">
    <location>
        <begin position="601"/>
        <end position="611"/>
    </location>
</feature>
<dbReference type="InterPro" id="IPR050122">
    <property type="entry name" value="RTK"/>
</dbReference>
<sequence length="644" mass="72382">MNITFVSVSHVNNAHDSALKSRKGSKSLSADDYEDYELMDRGRLPDEEDADLFRVPDNAGGPGYAPSGSTDRWLDGIKFRVGDCIPYRGEACRQYLSGRHVMMTSESREDMYDIDRNLRAAMMFINGAPTISQQCRQISQAVACYHMYKVCEGKAGKNIIPVCKKDCDRIQNQVCPSELALAAQHELVGDGPKALFPKCSVLSPSPNNCIAVLETATPMIPPEGGIPRNLLNHFCYVDSGKKYEGTAATTVSGKMCMDWTESTSREFNVDQYKELRNSKNYCRNPGGKKTKPWCYAQPLGQEEYCDVPLCSKNMYIHLSESPKDNNDNTFGGSLSTLWGSLAPQWQLAIVGGGVFFSLILLLLFCCACCCRTKKKTQKGRGGTSHVTLHPSAPPSVVNRLVFRFFLYVSFSFHYSIIQISYGMEYLASMSYVHRDLATRNCLVGDSRIIKIADFGLMRPCYDNDYYKMVHRSWMPVRWMSKEALEHGRFSEASDVWSFGVTLWEIWSYGRQPYEGATNQQVIELTAGRHLLQCPPNCPTNIYSLMVECWHEHPDRRPTFSEIHSRLQSWYSQSPAHSILHNQRTSASSHSGSSGAGRHPQSKQISSLSRNMAYQPGRQGRRGDDASPLMRRDANYAYSDDGDSD</sequence>
<dbReference type="InterPro" id="IPR020067">
    <property type="entry name" value="Frizzled_dom"/>
</dbReference>
<dbReference type="WBParaSite" id="Hba_21109">
    <property type="protein sequence ID" value="Hba_21109"/>
    <property type="gene ID" value="Hba_21109"/>
</dbReference>
<dbReference type="Pfam" id="PF00051">
    <property type="entry name" value="Kringle"/>
    <property type="match status" value="1"/>
</dbReference>
<feature type="transmembrane region" description="Helical" evidence="12">
    <location>
        <begin position="404"/>
        <end position="423"/>
    </location>
</feature>
<dbReference type="GO" id="GO:0043235">
    <property type="term" value="C:receptor complex"/>
    <property type="evidence" value="ECO:0007669"/>
    <property type="project" value="TreeGrafter"/>
</dbReference>
<dbReference type="InterPro" id="IPR011009">
    <property type="entry name" value="Kinase-like_dom_sf"/>
</dbReference>
<dbReference type="GO" id="GO:0017147">
    <property type="term" value="F:Wnt-protein binding"/>
    <property type="evidence" value="ECO:0007669"/>
    <property type="project" value="TreeGrafter"/>
</dbReference>
<keyword evidence="9 10" id="KW-1015">Disulfide bond</keyword>
<dbReference type="AlphaFoldDB" id="A0A1I7XTN4"/>
<evidence type="ECO:0000256" key="7">
    <source>
        <dbReference type="ARBA" id="ARBA00022840"/>
    </source>
</evidence>